<evidence type="ECO:0000256" key="7">
    <source>
        <dbReference type="ARBA" id="ARBA00022723"/>
    </source>
</evidence>
<dbReference type="PANTHER" id="PTHR12729">
    <property type="entry name" value="TRNA(HIS) GUANYLYLTRANSFERASE-RELATED"/>
    <property type="match status" value="1"/>
</dbReference>
<comment type="caution">
    <text evidence="13">The sequence shown here is derived from an EMBL/GenBank/DDBJ whole genome shotgun (WGS) entry which is preliminary data.</text>
</comment>
<evidence type="ECO:0000256" key="4">
    <source>
        <dbReference type="ARBA" id="ARBA00022679"/>
    </source>
</evidence>
<protein>
    <recommendedName>
        <fullName evidence="3">tRNA(His) guanylyltransferase</fullName>
        <ecNumber evidence="3">2.7.7.79</ecNumber>
    </recommendedName>
</protein>
<dbReference type="Gene3D" id="3.30.70.3000">
    <property type="match status" value="1"/>
</dbReference>
<accession>A0ABV0JNI2</accession>
<evidence type="ECO:0000256" key="8">
    <source>
        <dbReference type="ARBA" id="ARBA00022741"/>
    </source>
</evidence>
<evidence type="ECO:0000256" key="2">
    <source>
        <dbReference type="ARBA" id="ARBA00010113"/>
    </source>
</evidence>
<keyword evidence="4" id="KW-0808">Transferase</keyword>
<dbReference type="Pfam" id="PF04446">
    <property type="entry name" value="Thg1"/>
    <property type="match status" value="1"/>
</dbReference>
<comment type="cofactor">
    <cofactor evidence="1">
        <name>Mg(2+)</name>
        <dbReference type="ChEBI" id="CHEBI:18420"/>
    </cofactor>
</comment>
<dbReference type="InterPro" id="IPR007537">
    <property type="entry name" value="tRNAHis_GuaTrfase_Thg1"/>
</dbReference>
<keyword evidence="9" id="KW-0460">Magnesium</keyword>
<name>A0ABV0JNI2_9CYAN</name>
<evidence type="ECO:0000259" key="11">
    <source>
        <dbReference type="Pfam" id="PF04446"/>
    </source>
</evidence>
<keyword evidence="10" id="KW-0342">GTP-binding</keyword>
<dbReference type="InterPro" id="IPR025845">
    <property type="entry name" value="Thg1_C_dom"/>
</dbReference>
<organism evidence="13 14">
    <name type="scientific">Funiculus sociatus GB2-A5</name>
    <dbReference type="NCBI Taxonomy" id="2933946"/>
    <lineage>
        <taxon>Bacteria</taxon>
        <taxon>Bacillati</taxon>
        <taxon>Cyanobacteriota</taxon>
        <taxon>Cyanophyceae</taxon>
        <taxon>Coleofasciculales</taxon>
        <taxon>Coleofasciculaceae</taxon>
        <taxon>Funiculus</taxon>
    </lineage>
</organism>
<evidence type="ECO:0000256" key="6">
    <source>
        <dbReference type="ARBA" id="ARBA00022695"/>
    </source>
</evidence>
<reference evidence="13 14" key="1">
    <citation type="submission" date="2022-04" db="EMBL/GenBank/DDBJ databases">
        <title>Positive selection, recombination, and allopatry shape intraspecific diversity of widespread and dominant cyanobacteria.</title>
        <authorList>
            <person name="Wei J."/>
            <person name="Shu W."/>
            <person name="Hu C."/>
        </authorList>
    </citation>
    <scope>NUCLEOTIDE SEQUENCE [LARGE SCALE GENOMIC DNA]</scope>
    <source>
        <strain evidence="13 14">GB2-A5</strain>
    </source>
</reference>
<feature type="domain" description="Thg1 C-terminal" evidence="12">
    <location>
        <begin position="105"/>
        <end position="188"/>
    </location>
</feature>
<dbReference type="Pfam" id="PF14413">
    <property type="entry name" value="Thg1C"/>
    <property type="match status" value="1"/>
</dbReference>
<evidence type="ECO:0000313" key="14">
    <source>
        <dbReference type="Proteomes" id="UP001442494"/>
    </source>
</evidence>
<evidence type="ECO:0000256" key="10">
    <source>
        <dbReference type="ARBA" id="ARBA00023134"/>
    </source>
</evidence>
<dbReference type="EMBL" id="JAMPKK010000019">
    <property type="protein sequence ID" value="MEP0864962.1"/>
    <property type="molecule type" value="Genomic_DNA"/>
</dbReference>
<evidence type="ECO:0000256" key="1">
    <source>
        <dbReference type="ARBA" id="ARBA00001946"/>
    </source>
</evidence>
<evidence type="ECO:0000256" key="9">
    <source>
        <dbReference type="ARBA" id="ARBA00022842"/>
    </source>
</evidence>
<proteinExistence type="inferred from homology"/>
<sequence length="212" mass="24409">MIIRVDGRGFSRFTKSRFEKPFDVKFHSLMVQTAKALIEELHGIYAYTESDEISVLFRPEWDFCDRSLEKIVSISASIASATFTHAAETVVNFDSRVWLGANKSQVVDYFNWRQADATRCALNGWCYWTLRKARESVGNATSALEGKSVAFKNQLLFQNGINFNELPAWQQRGTGLYWEKYEKEGYNPIQDKAVLTTPRRIKIEEELPMKDA</sequence>
<keyword evidence="14" id="KW-1185">Reference proteome</keyword>
<dbReference type="PANTHER" id="PTHR12729:SF6">
    <property type="entry name" value="TRNA(HIS) GUANYLYLTRANSFERASE-RELATED"/>
    <property type="match status" value="1"/>
</dbReference>
<dbReference type="InterPro" id="IPR024956">
    <property type="entry name" value="tRNAHis_GuaTrfase_cat"/>
</dbReference>
<keyword evidence="8" id="KW-0547">Nucleotide-binding</keyword>
<dbReference type="EC" id="2.7.7.79" evidence="3"/>
<gene>
    <name evidence="13" type="ORF">NDI37_10820</name>
</gene>
<keyword evidence="6" id="KW-0548">Nucleotidyltransferase</keyword>
<evidence type="ECO:0000256" key="3">
    <source>
        <dbReference type="ARBA" id="ARBA00012511"/>
    </source>
</evidence>
<evidence type="ECO:0000256" key="5">
    <source>
        <dbReference type="ARBA" id="ARBA00022694"/>
    </source>
</evidence>
<dbReference type="InterPro" id="IPR038469">
    <property type="entry name" value="tRNAHis_GuaTrfase_Thg1_sf"/>
</dbReference>
<comment type="similarity">
    <text evidence="2">Belongs to the tRNA(His) guanylyltransferase family.</text>
</comment>
<feature type="domain" description="tRNAHis guanylyltransferase catalytic" evidence="11">
    <location>
        <begin position="1"/>
        <end position="94"/>
    </location>
</feature>
<evidence type="ECO:0000313" key="13">
    <source>
        <dbReference type="EMBL" id="MEP0864962.1"/>
    </source>
</evidence>
<keyword evidence="5" id="KW-0819">tRNA processing</keyword>
<keyword evidence="7" id="KW-0479">Metal-binding</keyword>
<evidence type="ECO:0000259" key="12">
    <source>
        <dbReference type="Pfam" id="PF14413"/>
    </source>
</evidence>
<dbReference type="Proteomes" id="UP001442494">
    <property type="component" value="Unassembled WGS sequence"/>
</dbReference>